<keyword evidence="1" id="KW-0812">Transmembrane</keyword>
<name>A0A2R6WKG5_MARPO</name>
<evidence type="ECO:0000256" key="1">
    <source>
        <dbReference type="SAM" id="Phobius"/>
    </source>
</evidence>
<keyword evidence="3" id="KW-1185">Reference proteome</keyword>
<keyword evidence="1" id="KW-1133">Transmembrane helix</keyword>
<sequence>MSCSWTPYLFSNLVMVMSLRFAFVRLQSLIFMRPCFRLLTTIRVTWCQSANCSTYLLSTQILSFDTAMTGCNYSSSMLFHIIVVAKRNWHMPFGDRDRIGDRL</sequence>
<protein>
    <submittedName>
        <fullName evidence="2">Uncharacterized protein</fullName>
    </submittedName>
</protein>
<dbReference type="EMBL" id="KZ772753">
    <property type="protein sequence ID" value="PTQ34311.1"/>
    <property type="molecule type" value="Genomic_DNA"/>
</dbReference>
<feature type="transmembrane region" description="Helical" evidence="1">
    <location>
        <begin position="6"/>
        <end position="23"/>
    </location>
</feature>
<accession>A0A2R6WKG5</accession>
<keyword evidence="1" id="KW-0472">Membrane</keyword>
<gene>
    <name evidence="2" type="ORF">MARPO_0081s0038</name>
</gene>
<proteinExistence type="predicted"/>
<dbReference type="Gramene" id="Mp8g05370.1">
    <property type="protein sequence ID" value="Mp8g05370.1.cds"/>
    <property type="gene ID" value="Mp8g05370"/>
</dbReference>
<organism evidence="2 3">
    <name type="scientific">Marchantia polymorpha</name>
    <name type="common">Common liverwort</name>
    <name type="synonym">Marchantia aquatica</name>
    <dbReference type="NCBI Taxonomy" id="3197"/>
    <lineage>
        <taxon>Eukaryota</taxon>
        <taxon>Viridiplantae</taxon>
        <taxon>Streptophyta</taxon>
        <taxon>Embryophyta</taxon>
        <taxon>Marchantiophyta</taxon>
        <taxon>Marchantiopsida</taxon>
        <taxon>Marchantiidae</taxon>
        <taxon>Marchantiales</taxon>
        <taxon>Marchantiaceae</taxon>
        <taxon>Marchantia</taxon>
    </lineage>
</organism>
<reference evidence="3" key="1">
    <citation type="journal article" date="2017" name="Cell">
        <title>Insights into land plant evolution garnered from the Marchantia polymorpha genome.</title>
        <authorList>
            <person name="Bowman J.L."/>
            <person name="Kohchi T."/>
            <person name="Yamato K.T."/>
            <person name="Jenkins J."/>
            <person name="Shu S."/>
            <person name="Ishizaki K."/>
            <person name="Yamaoka S."/>
            <person name="Nishihama R."/>
            <person name="Nakamura Y."/>
            <person name="Berger F."/>
            <person name="Adam C."/>
            <person name="Aki S.S."/>
            <person name="Althoff F."/>
            <person name="Araki T."/>
            <person name="Arteaga-Vazquez M.A."/>
            <person name="Balasubrmanian S."/>
            <person name="Barry K."/>
            <person name="Bauer D."/>
            <person name="Boehm C.R."/>
            <person name="Briginshaw L."/>
            <person name="Caballero-Perez J."/>
            <person name="Catarino B."/>
            <person name="Chen F."/>
            <person name="Chiyoda S."/>
            <person name="Chovatia M."/>
            <person name="Davies K.M."/>
            <person name="Delmans M."/>
            <person name="Demura T."/>
            <person name="Dierschke T."/>
            <person name="Dolan L."/>
            <person name="Dorantes-Acosta A.E."/>
            <person name="Eklund D.M."/>
            <person name="Florent S.N."/>
            <person name="Flores-Sandoval E."/>
            <person name="Fujiyama A."/>
            <person name="Fukuzawa H."/>
            <person name="Galik B."/>
            <person name="Grimanelli D."/>
            <person name="Grimwood J."/>
            <person name="Grossniklaus U."/>
            <person name="Hamada T."/>
            <person name="Haseloff J."/>
            <person name="Hetherington A.J."/>
            <person name="Higo A."/>
            <person name="Hirakawa Y."/>
            <person name="Hundley H.N."/>
            <person name="Ikeda Y."/>
            <person name="Inoue K."/>
            <person name="Inoue S.I."/>
            <person name="Ishida S."/>
            <person name="Jia Q."/>
            <person name="Kakita M."/>
            <person name="Kanazawa T."/>
            <person name="Kawai Y."/>
            <person name="Kawashima T."/>
            <person name="Kennedy M."/>
            <person name="Kinose K."/>
            <person name="Kinoshita T."/>
            <person name="Kohara Y."/>
            <person name="Koide E."/>
            <person name="Komatsu K."/>
            <person name="Kopischke S."/>
            <person name="Kubo M."/>
            <person name="Kyozuka J."/>
            <person name="Lagercrantz U."/>
            <person name="Lin S.S."/>
            <person name="Lindquist E."/>
            <person name="Lipzen A.M."/>
            <person name="Lu C.W."/>
            <person name="De Luna E."/>
            <person name="Martienssen R.A."/>
            <person name="Minamino N."/>
            <person name="Mizutani M."/>
            <person name="Mizutani M."/>
            <person name="Mochizuki N."/>
            <person name="Monte I."/>
            <person name="Mosher R."/>
            <person name="Nagasaki H."/>
            <person name="Nakagami H."/>
            <person name="Naramoto S."/>
            <person name="Nishitani K."/>
            <person name="Ohtani M."/>
            <person name="Okamoto T."/>
            <person name="Okumura M."/>
            <person name="Phillips J."/>
            <person name="Pollak B."/>
            <person name="Reinders A."/>
            <person name="Rovekamp M."/>
            <person name="Sano R."/>
            <person name="Sawa S."/>
            <person name="Schmid M.W."/>
            <person name="Shirakawa M."/>
            <person name="Solano R."/>
            <person name="Spunde A."/>
            <person name="Suetsugu N."/>
            <person name="Sugano S."/>
            <person name="Sugiyama A."/>
            <person name="Sun R."/>
            <person name="Suzuki Y."/>
            <person name="Takenaka M."/>
            <person name="Takezawa D."/>
            <person name="Tomogane H."/>
            <person name="Tsuzuki M."/>
            <person name="Ueda T."/>
            <person name="Umeda M."/>
            <person name="Ward J.M."/>
            <person name="Watanabe Y."/>
            <person name="Yazaki K."/>
            <person name="Yokoyama R."/>
            <person name="Yoshitake Y."/>
            <person name="Yotsui I."/>
            <person name="Zachgo S."/>
            <person name="Schmutz J."/>
        </authorList>
    </citation>
    <scope>NUCLEOTIDE SEQUENCE [LARGE SCALE GENOMIC DNA]</scope>
    <source>
        <strain evidence="3">Tak-1</strain>
    </source>
</reference>
<dbReference type="Proteomes" id="UP000244005">
    <property type="component" value="Unassembled WGS sequence"/>
</dbReference>
<evidence type="ECO:0000313" key="2">
    <source>
        <dbReference type="EMBL" id="PTQ34311.1"/>
    </source>
</evidence>
<dbReference type="AlphaFoldDB" id="A0A2R6WKG5"/>
<evidence type="ECO:0000313" key="3">
    <source>
        <dbReference type="Proteomes" id="UP000244005"/>
    </source>
</evidence>